<evidence type="ECO:0000313" key="4">
    <source>
        <dbReference type="Proteomes" id="UP000017836"/>
    </source>
</evidence>
<dbReference type="HOGENOM" id="CLU_2472095_0_0_1"/>
<protein>
    <recommendedName>
        <fullName evidence="2">VQ domain-containing protein</fullName>
    </recommendedName>
</protein>
<proteinExistence type="predicted"/>
<feature type="domain" description="VQ" evidence="2">
    <location>
        <begin position="12"/>
        <end position="37"/>
    </location>
</feature>
<feature type="region of interest" description="Disordered" evidence="1">
    <location>
        <begin position="31"/>
        <end position="65"/>
    </location>
</feature>
<dbReference type="InterPro" id="IPR008889">
    <property type="entry name" value="VQ"/>
</dbReference>
<keyword evidence="4" id="KW-1185">Reference proteome</keyword>
<reference evidence="4" key="1">
    <citation type="journal article" date="2013" name="Science">
        <title>The Amborella genome and the evolution of flowering plants.</title>
        <authorList>
            <consortium name="Amborella Genome Project"/>
        </authorList>
    </citation>
    <scope>NUCLEOTIDE SEQUENCE [LARGE SCALE GENOMIC DNA]</scope>
</reference>
<dbReference type="Gramene" id="ERN06715">
    <property type="protein sequence ID" value="ERN06715"/>
    <property type="gene ID" value="AMTR_s00058p00221630"/>
</dbReference>
<sequence>MAGQTKKALVKIIETEFVQTDEASFKSVVQRMTGKSPVGLPEKHRRHRKNEGSENSGQKHASSGEVQKAFVVDNGELWVDFDKFFWGE</sequence>
<dbReference type="AlphaFoldDB" id="W1PI00"/>
<dbReference type="PANTHER" id="PTHR34777:SF1">
    <property type="entry name" value="VQ MOTIF-CONTAINING PROTEIN 10"/>
    <property type="match status" value="1"/>
</dbReference>
<dbReference type="InterPro" id="IPR039608">
    <property type="entry name" value="VQ_1/10"/>
</dbReference>
<evidence type="ECO:0000259" key="2">
    <source>
        <dbReference type="Pfam" id="PF05678"/>
    </source>
</evidence>
<feature type="compositionally biased region" description="Polar residues" evidence="1">
    <location>
        <begin position="53"/>
        <end position="65"/>
    </location>
</feature>
<dbReference type="EMBL" id="KI393888">
    <property type="protein sequence ID" value="ERN06715.1"/>
    <property type="molecule type" value="Genomic_DNA"/>
</dbReference>
<accession>W1PI00</accession>
<dbReference type="Pfam" id="PF05678">
    <property type="entry name" value="VQ"/>
    <property type="match status" value="1"/>
</dbReference>
<dbReference type="PANTHER" id="PTHR34777">
    <property type="entry name" value="VQ MOTIF-CONTAINING PROTEIN 10"/>
    <property type="match status" value="1"/>
</dbReference>
<evidence type="ECO:0000256" key="1">
    <source>
        <dbReference type="SAM" id="MobiDB-lite"/>
    </source>
</evidence>
<gene>
    <name evidence="3" type="ORF">AMTR_s00058p00221630</name>
</gene>
<name>W1PI00_AMBTC</name>
<dbReference type="Proteomes" id="UP000017836">
    <property type="component" value="Unassembled WGS sequence"/>
</dbReference>
<organism evidence="3 4">
    <name type="scientific">Amborella trichopoda</name>
    <dbReference type="NCBI Taxonomy" id="13333"/>
    <lineage>
        <taxon>Eukaryota</taxon>
        <taxon>Viridiplantae</taxon>
        <taxon>Streptophyta</taxon>
        <taxon>Embryophyta</taxon>
        <taxon>Tracheophyta</taxon>
        <taxon>Spermatophyta</taxon>
        <taxon>Magnoliopsida</taxon>
        <taxon>Amborellales</taxon>
        <taxon>Amborellaceae</taxon>
        <taxon>Amborella</taxon>
    </lineage>
</organism>
<evidence type="ECO:0000313" key="3">
    <source>
        <dbReference type="EMBL" id="ERN06715.1"/>
    </source>
</evidence>